<accession>A0A2J6TTD8</accession>
<evidence type="ECO:0000256" key="1">
    <source>
        <dbReference type="SAM" id="MobiDB-lite"/>
    </source>
</evidence>
<evidence type="ECO:0000313" key="3">
    <source>
        <dbReference type="Proteomes" id="UP000235371"/>
    </source>
</evidence>
<dbReference type="EMBL" id="KZ613745">
    <property type="protein sequence ID" value="PMD66289.1"/>
    <property type="molecule type" value="Genomic_DNA"/>
</dbReference>
<dbReference type="GeneID" id="36590526"/>
<name>A0A2J6TTD8_9HELO</name>
<sequence>MAKKKSRGGDFAIQDTVTKGHIDLNANWDLCFFPGQRVFMTIIFNRNLVRNATCPKCNTLNPATVAFDEEGDIDCLRCGLTYRRFFERSEIKSITSTAKAAHRIEELNAIKPKTFGHPEAALKRKRNEDEVEDFRHVRLRDRPLESDRNSPESPQGRGSLRVDK</sequence>
<organism evidence="2 3">
    <name type="scientific">Hyaloscypha bicolor E</name>
    <dbReference type="NCBI Taxonomy" id="1095630"/>
    <lineage>
        <taxon>Eukaryota</taxon>
        <taxon>Fungi</taxon>
        <taxon>Dikarya</taxon>
        <taxon>Ascomycota</taxon>
        <taxon>Pezizomycotina</taxon>
        <taxon>Leotiomycetes</taxon>
        <taxon>Helotiales</taxon>
        <taxon>Hyaloscyphaceae</taxon>
        <taxon>Hyaloscypha</taxon>
        <taxon>Hyaloscypha bicolor</taxon>
    </lineage>
</organism>
<protein>
    <recommendedName>
        <fullName evidence="4">GATA-type domain-containing protein</fullName>
    </recommendedName>
</protein>
<dbReference type="InParanoid" id="A0A2J6TTD8"/>
<evidence type="ECO:0008006" key="4">
    <source>
        <dbReference type="Google" id="ProtNLM"/>
    </source>
</evidence>
<dbReference type="AlphaFoldDB" id="A0A2J6TTD8"/>
<proteinExistence type="predicted"/>
<dbReference type="RefSeq" id="XP_024743193.1">
    <property type="nucleotide sequence ID" value="XM_024882449.1"/>
</dbReference>
<feature type="compositionally biased region" description="Basic and acidic residues" evidence="1">
    <location>
        <begin position="120"/>
        <end position="150"/>
    </location>
</feature>
<feature type="region of interest" description="Disordered" evidence="1">
    <location>
        <begin position="118"/>
        <end position="164"/>
    </location>
</feature>
<reference evidence="2 3" key="1">
    <citation type="submission" date="2016-04" db="EMBL/GenBank/DDBJ databases">
        <title>A degradative enzymes factory behind the ericoid mycorrhizal symbiosis.</title>
        <authorList>
            <consortium name="DOE Joint Genome Institute"/>
            <person name="Martino E."/>
            <person name="Morin E."/>
            <person name="Grelet G."/>
            <person name="Kuo A."/>
            <person name="Kohler A."/>
            <person name="Daghino S."/>
            <person name="Barry K."/>
            <person name="Choi C."/>
            <person name="Cichocki N."/>
            <person name="Clum A."/>
            <person name="Copeland A."/>
            <person name="Hainaut M."/>
            <person name="Haridas S."/>
            <person name="Labutti K."/>
            <person name="Lindquist E."/>
            <person name="Lipzen A."/>
            <person name="Khouja H.-R."/>
            <person name="Murat C."/>
            <person name="Ohm R."/>
            <person name="Olson A."/>
            <person name="Spatafora J."/>
            <person name="Veneault-Fourrey C."/>
            <person name="Henrissat B."/>
            <person name="Grigoriev I."/>
            <person name="Martin F."/>
            <person name="Perotto S."/>
        </authorList>
    </citation>
    <scope>NUCLEOTIDE SEQUENCE [LARGE SCALE GENOMIC DNA]</scope>
    <source>
        <strain evidence="2 3">E</strain>
    </source>
</reference>
<evidence type="ECO:0000313" key="2">
    <source>
        <dbReference type="EMBL" id="PMD66289.1"/>
    </source>
</evidence>
<gene>
    <name evidence="2" type="ORF">K444DRAFT_624780</name>
</gene>
<keyword evidence="3" id="KW-1185">Reference proteome</keyword>
<dbReference type="Proteomes" id="UP000235371">
    <property type="component" value="Unassembled WGS sequence"/>
</dbReference>